<evidence type="ECO:0000313" key="3">
    <source>
        <dbReference type="Proteomes" id="UP000053558"/>
    </source>
</evidence>
<protein>
    <recommendedName>
        <fullName evidence="1">F-box domain-containing protein</fullName>
    </recommendedName>
</protein>
<organism evidence="2 3">
    <name type="scientific">Coniophora puteana (strain RWD-64-598)</name>
    <name type="common">Brown rot fungus</name>
    <dbReference type="NCBI Taxonomy" id="741705"/>
    <lineage>
        <taxon>Eukaryota</taxon>
        <taxon>Fungi</taxon>
        <taxon>Dikarya</taxon>
        <taxon>Basidiomycota</taxon>
        <taxon>Agaricomycotina</taxon>
        <taxon>Agaricomycetes</taxon>
        <taxon>Agaricomycetidae</taxon>
        <taxon>Boletales</taxon>
        <taxon>Coniophorineae</taxon>
        <taxon>Coniophoraceae</taxon>
        <taxon>Coniophora</taxon>
    </lineage>
</organism>
<evidence type="ECO:0000313" key="2">
    <source>
        <dbReference type="EMBL" id="EIW81577.1"/>
    </source>
</evidence>
<dbReference type="EMBL" id="JH711578">
    <property type="protein sequence ID" value="EIW81577.1"/>
    <property type="molecule type" value="Genomic_DNA"/>
</dbReference>
<evidence type="ECO:0000259" key="1">
    <source>
        <dbReference type="PROSITE" id="PS50181"/>
    </source>
</evidence>
<dbReference type="AlphaFoldDB" id="A0A5M3MR84"/>
<proteinExistence type="predicted"/>
<dbReference type="RefSeq" id="XP_007768885.1">
    <property type="nucleotide sequence ID" value="XM_007770695.1"/>
</dbReference>
<name>A0A5M3MR84_CONPW</name>
<reference evidence="3" key="1">
    <citation type="journal article" date="2012" name="Science">
        <title>The Paleozoic origin of enzymatic lignin decomposition reconstructed from 31 fungal genomes.</title>
        <authorList>
            <person name="Floudas D."/>
            <person name="Binder M."/>
            <person name="Riley R."/>
            <person name="Barry K."/>
            <person name="Blanchette R.A."/>
            <person name="Henrissat B."/>
            <person name="Martinez A.T."/>
            <person name="Otillar R."/>
            <person name="Spatafora J.W."/>
            <person name="Yadav J.S."/>
            <person name="Aerts A."/>
            <person name="Benoit I."/>
            <person name="Boyd A."/>
            <person name="Carlson A."/>
            <person name="Copeland A."/>
            <person name="Coutinho P.M."/>
            <person name="de Vries R.P."/>
            <person name="Ferreira P."/>
            <person name="Findley K."/>
            <person name="Foster B."/>
            <person name="Gaskell J."/>
            <person name="Glotzer D."/>
            <person name="Gorecki P."/>
            <person name="Heitman J."/>
            <person name="Hesse C."/>
            <person name="Hori C."/>
            <person name="Igarashi K."/>
            <person name="Jurgens J.A."/>
            <person name="Kallen N."/>
            <person name="Kersten P."/>
            <person name="Kohler A."/>
            <person name="Kuees U."/>
            <person name="Kumar T.K.A."/>
            <person name="Kuo A."/>
            <person name="LaButti K."/>
            <person name="Larrondo L.F."/>
            <person name="Lindquist E."/>
            <person name="Ling A."/>
            <person name="Lombard V."/>
            <person name="Lucas S."/>
            <person name="Lundell T."/>
            <person name="Martin R."/>
            <person name="McLaughlin D.J."/>
            <person name="Morgenstern I."/>
            <person name="Morin E."/>
            <person name="Murat C."/>
            <person name="Nagy L.G."/>
            <person name="Nolan M."/>
            <person name="Ohm R.A."/>
            <person name="Patyshakuliyeva A."/>
            <person name="Rokas A."/>
            <person name="Ruiz-Duenas F.J."/>
            <person name="Sabat G."/>
            <person name="Salamov A."/>
            <person name="Samejima M."/>
            <person name="Schmutz J."/>
            <person name="Slot J.C."/>
            <person name="St John F."/>
            <person name="Stenlid J."/>
            <person name="Sun H."/>
            <person name="Sun S."/>
            <person name="Syed K."/>
            <person name="Tsang A."/>
            <person name="Wiebenga A."/>
            <person name="Young D."/>
            <person name="Pisabarro A."/>
            <person name="Eastwood D.C."/>
            <person name="Martin F."/>
            <person name="Cullen D."/>
            <person name="Grigoriev I.V."/>
            <person name="Hibbett D.S."/>
        </authorList>
    </citation>
    <scope>NUCLEOTIDE SEQUENCE [LARGE SCALE GENOMIC DNA]</scope>
    <source>
        <strain evidence="3">RWD-64-598 SS2</strain>
    </source>
</reference>
<dbReference type="PROSITE" id="PS50181">
    <property type="entry name" value="FBOX"/>
    <property type="match status" value="1"/>
</dbReference>
<accession>A0A5M3MR84</accession>
<dbReference type="GeneID" id="19201023"/>
<feature type="domain" description="F-box" evidence="1">
    <location>
        <begin position="15"/>
        <end position="47"/>
    </location>
</feature>
<comment type="caution">
    <text evidence="2">The sequence shown here is derived from an EMBL/GenBank/DDBJ whole genome shotgun (WGS) entry which is preliminary data.</text>
</comment>
<gene>
    <name evidence="2" type="ORF">CONPUDRAFT_137449</name>
</gene>
<sequence>MANMDSMHSLSAGNTSLLAGLPNELLRDVSAHLPEEDLLEFCRVDKRCNSQGVLEFLYRSGRHPDDLLSSDLGVVPLCRLWDREHRTLLHGLGVSLGPGTCQGFTTALESADAARLVRGWVRRFPTVKDVHIQVGSVYHAREPMFFKELAGLLRILAGERCERLVWEEEGETGAREAQPYGLVAPTGEEWRAYSIAHYGKEHPEHPYSAVDVPHDTNDPVPSWYLDDAPHMITLQHVKVTTPTLFMRPFNFWIISSLNASPIHTLELDFTGYYNWDSSSKSGEWFYILDYLRLPSLRKFDLRCRTVGDSYLRMFLKYNPTIEEFALYGMHMQLQLDLRDTPPEAIQMLSGTARAVEGVLNPSHFQTKNSFPNLRRVFIQQADLDGREDLQRALSALGLLSEDPSTPKNVTLALDFLDVAKCSQFIGRSASANANAGQVVVFPEPYLTCMTRLEVTFPKGENFREEEGRNLFESVATWLGKFTNIEEVSLGLYMSGGTMLATKDEEKVVKGILEHAPRVKRAKVTHEGEMRSMDEWRVLYS</sequence>
<dbReference type="Proteomes" id="UP000053558">
    <property type="component" value="Unassembled WGS sequence"/>
</dbReference>
<keyword evidence="3" id="KW-1185">Reference proteome</keyword>
<dbReference type="InterPro" id="IPR001810">
    <property type="entry name" value="F-box_dom"/>
</dbReference>
<dbReference type="KEGG" id="cput:CONPUDRAFT_137449"/>